<dbReference type="InterPro" id="IPR007627">
    <property type="entry name" value="RNA_pol_sigma70_r2"/>
</dbReference>
<dbReference type="Proteomes" id="UP000190042">
    <property type="component" value="Unassembled WGS sequence"/>
</dbReference>
<dbReference type="Pfam" id="PF04542">
    <property type="entry name" value="Sigma70_r2"/>
    <property type="match status" value="1"/>
</dbReference>
<dbReference type="InterPro" id="IPR013324">
    <property type="entry name" value="RNA_pol_sigma_r3/r4-like"/>
</dbReference>
<organism evidence="7 8">
    <name type="scientific">Sporosarcina newyorkensis</name>
    <dbReference type="NCBI Taxonomy" id="759851"/>
    <lineage>
        <taxon>Bacteria</taxon>
        <taxon>Bacillati</taxon>
        <taxon>Bacillota</taxon>
        <taxon>Bacilli</taxon>
        <taxon>Bacillales</taxon>
        <taxon>Caryophanaceae</taxon>
        <taxon>Sporosarcina</taxon>
    </lineage>
</organism>
<keyword evidence="2" id="KW-0805">Transcription regulation</keyword>
<proteinExistence type="inferred from homology"/>
<evidence type="ECO:0000313" key="7">
    <source>
        <dbReference type="EMBL" id="SKB06635.1"/>
    </source>
</evidence>
<dbReference type="GO" id="GO:0003677">
    <property type="term" value="F:DNA binding"/>
    <property type="evidence" value="ECO:0007669"/>
    <property type="project" value="InterPro"/>
</dbReference>
<dbReference type="RefSeq" id="WP_078818739.1">
    <property type="nucleotide sequence ID" value="NZ_FUYJ01000011.1"/>
</dbReference>
<evidence type="ECO:0000256" key="4">
    <source>
        <dbReference type="ARBA" id="ARBA00023163"/>
    </source>
</evidence>
<comment type="similarity">
    <text evidence="1">Belongs to the sigma-70 factor family. ECF subfamily.</text>
</comment>
<dbReference type="GO" id="GO:0016987">
    <property type="term" value="F:sigma factor activity"/>
    <property type="evidence" value="ECO:0007669"/>
    <property type="project" value="UniProtKB-KW"/>
</dbReference>
<dbReference type="GO" id="GO:0006352">
    <property type="term" value="P:DNA-templated transcription initiation"/>
    <property type="evidence" value="ECO:0007669"/>
    <property type="project" value="InterPro"/>
</dbReference>
<dbReference type="PANTHER" id="PTHR43133:SF51">
    <property type="entry name" value="RNA POLYMERASE SIGMA FACTOR"/>
    <property type="match status" value="1"/>
</dbReference>
<evidence type="ECO:0000259" key="5">
    <source>
        <dbReference type="Pfam" id="PF04542"/>
    </source>
</evidence>
<keyword evidence="3" id="KW-0731">Sigma factor</keyword>
<keyword evidence="4" id="KW-0804">Transcription</keyword>
<dbReference type="InterPro" id="IPR014284">
    <property type="entry name" value="RNA_pol_sigma-70_dom"/>
</dbReference>
<dbReference type="CDD" id="cd06171">
    <property type="entry name" value="Sigma70_r4"/>
    <property type="match status" value="1"/>
</dbReference>
<reference evidence="8" key="1">
    <citation type="submission" date="2017-02" db="EMBL/GenBank/DDBJ databases">
        <authorList>
            <person name="Varghese N."/>
            <person name="Submissions S."/>
        </authorList>
    </citation>
    <scope>NUCLEOTIDE SEQUENCE [LARGE SCALE GENOMIC DNA]</scope>
    <source>
        <strain evidence="8">DSM 23966</strain>
    </source>
</reference>
<dbReference type="Pfam" id="PF08281">
    <property type="entry name" value="Sigma70_r4_2"/>
    <property type="match status" value="1"/>
</dbReference>
<evidence type="ECO:0000259" key="6">
    <source>
        <dbReference type="Pfam" id="PF08281"/>
    </source>
</evidence>
<evidence type="ECO:0000256" key="2">
    <source>
        <dbReference type="ARBA" id="ARBA00023015"/>
    </source>
</evidence>
<evidence type="ECO:0000313" key="8">
    <source>
        <dbReference type="Proteomes" id="UP000190042"/>
    </source>
</evidence>
<evidence type="ECO:0000256" key="3">
    <source>
        <dbReference type="ARBA" id="ARBA00023082"/>
    </source>
</evidence>
<dbReference type="SUPFAM" id="SSF88946">
    <property type="entry name" value="Sigma2 domain of RNA polymerase sigma factors"/>
    <property type="match status" value="1"/>
</dbReference>
<feature type="domain" description="RNA polymerase sigma factor 70 region 4 type 2" evidence="6">
    <location>
        <begin position="118"/>
        <end position="170"/>
    </location>
</feature>
<dbReference type="PANTHER" id="PTHR43133">
    <property type="entry name" value="RNA POLYMERASE ECF-TYPE SIGMA FACTO"/>
    <property type="match status" value="1"/>
</dbReference>
<dbReference type="Gene3D" id="1.10.1740.10">
    <property type="match status" value="1"/>
</dbReference>
<dbReference type="NCBIfam" id="TIGR02937">
    <property type="entry name" value="sigma70-ECF"/>
    <property type="match status" value="1"/>
</dbReference>
<gene>
    <name evidence="7" type="ORF">SAMN04244570_0206</name>
</gene>
<keyword evidence="8" id="KW-1185">Reference proteome</keyword>
<name>A0A1T4YZF2_9BACL</name>
<dbReference type="SUPFAM" id="SSF88659">
    <property type="entry name" value="Sigma3 and sigma4 domains of RNA polymerase sigma factors"/>
    <property type="match status" value="1"/>
</dbReference>
<evidence type="ECO:0000256" key="1">
    <source>
        <dbReference type="ARBA" id="ARBA00010641"/>
    </source>
</evidence>
<dbReference type="Gene3D" id="1.10.10.10">
    <property type="entry name" value="Winged helix-like DNA-binding domain superfamily/Winged helix DNA-binding domain"/>
    <property type="match status" value="1"/>
</dbReference>
<dbReference type="InterPro" id="IPR013249">
    <property type="entry name" value="RNA_pol_sigma70_r4_t2"/>
</dbReference>
<protein>
    <submittedName>
        <fullName evidence="7">RNA polymerase sigma-70 factor, ECF subfamily</fullName>
    </submittedName>
</protein>
<dbReference type="InterPro" id="IPR036388">
    <property type="entry name" value="WH-like_DNA-bd_sf"/>
</dbReference>
<dbReference type="InterPro" id="IPR039425">
    <property type="entry name" value="RNA_pol_sigma-70-like"/>
</dbReference>
<accession>A0A1T4YZF2</accession>
<feature type="domain" description="RNA polymerase sigma-70 region 2" evidence="5">
    <location>
        <begin position="22"/>
        <end position="86"/>
    </location>
</feature>
<dbReference type="InterPro" id="IPR013325">
    <property type="entry name" value="RNA_pol_sigma_r2"/>
</dbReference>
<dbReference type="AlphaFoldDB" id="A0A1T4YZF2"/>
<sequence>MRVVRLVKKAKKGSKEALLQLITEQQDEYYRLALKYMGNLHDAMDAMEEMIVSLYRNIQQLEKNDAFYSWSKTILVNQCKQMLRKVNKVTLIDNWEAIESHSDSSAVQNPFEQTEQRMDIQDLLLRVNAQQREAIELKYFHDLDYETIAMMTQTSIGTVKSRVFNGLKKMREQARGGFDE</sequence>
<dbReference type="EMBL" id="FUYJ01000011">
    <property type="protein sequence ID" value="SKB06635.1"/>
    <property type="molecule type" value="Genomic_DNA"/>
</dbReference>